<dbReference type="InterPro" id="IPR025441">
    <property type="entry name" value="DUF4181"/>
</dbReference>
<feature type="transmembrane region" description="Helical" evidence="1">
    <location>
        <begin position="78"/>
        <end position="98"/>
    </location>
</feature>
<feature type="transmembrane region" description="Helical" evidence="1">
    <location>
        <begin position="52"/>
        <end position="72"/>
    </location>
</feature>
<proteinExistence type="predicted"/>
<protein>
    <submittedName>
        <fullName evidence="2">DUF4181 domain-containing protein</fullName>
    </submittedName>
</protein>
<comment type="caution">
    <text evidence="2">The sequence shown here is derived from an EMBL/GenBank/DDBJ whole genome shotgun (WGS) entry which is preliminary data.</text>
</comment>
<keyword evidence="1" id="KW-0812">Transmembrane</keyword>
<sequence length="139" mass="16766">MDSLWLKFILFITSYALLIFLFNKGMRKWFKVKKKKLLSYHHLNGKHKKIDWMIRITFVILIFVGGFYNATLPPLDRMWFLETHILLFVFVLLSETVRAVMEKRYAENRNDYKFTISQLTFLSFSLLLIFSTDFFGLFE</sequence>
<dbReference type="RefSeq" id="WP_148967478.1">
    <property type="nucleotide sequence ID" value="NZ_JBNIKW010000001.1"/>
</dbReference>
<dbReference type="OrthoDB" id="2428213at2"/>
<dbReference type="Pfam" id="PF13789">
    <property type="entry name" value="DUF4181"/>
    <property type="match status" value="1"/>
</dbReference>
<gene>
    <name evidence="2" type="ORF">FZC85_01710</name>
</gene>
<evidence type="ECO:0000256" key="1">
    <source>
        <dbReference type="SAM" id="Phobius"/>
    </source>
</evidence>
<feature type="transmembrane region" description="Helical" evidence="1">
    <location>
        <begin position="119"/>
        <end position="138"/>
    </location>
</feature>
<dbReference type="AlphaFoldDB" id="A0A5D4U2Y7"/>
<name>A0A5D4U2Y7_9BACI</name>
<evidence type="ECO:0000313" key="3">
    <source>
        <dbReference type="Proteomes" id="UP000324269"/>
    </source>
</evidence>
<keyword evidence="1" id="KW-0472">Membrane</keyword>
<organism evidence="2 3">
    <name type="scientific">Rossellomorea aquimaris</name>
    <dbReference type="NCBI Taxonomy" id="189382"/>
    <lineage>
        <taxon>Bacteria</taxon>
        <taxon>Bacillati</taxon>
        <taxon>Bacillota</taxon>
        <taxon>Bacilli</taxon>
        <taxon>Bacillales</taxon>
        <taxon>Bacillaceae</taxon>
        <taxon>Rossellomorea</taxon>
    </lineage>
</organism>
<reference evidence="2 3" key="1">
    <citation type="submission" date="2019-08" db="EMBL/GenBank/DDBJ databases">
        <title>Bacillus genomes from the desert of Cuatro Cienegas, Coahuila.</title>
        <authorList>
            <person name="Olmedo-Alvarez G."/>
        </authorList>
    </citation>
    <scope>NUCLEOTIDE SEQUENCE [LARGE SCALE GENOMIC DNA]</scope>
    <source>
        <strain evidence="2 3">CH87b_3T</strain>
    </source>
</reference>
<evidence type="ECO:0000313" key="2">
    <source>
        <dbReference type="EMBL" id="TYS88182.1"/>
    </source>
</evidence>
<feature type="transmembrane region" description="Helical" evidence="1">
    <location>
        <begin position="6"/>
        <end position="26"/>
    </location>
</feature>
<dbReference type="Proteomes" id="UP000324269">
    <property type="component" value="Unassembled WGS sequence"/>
</dbReference>
<dbReference type="EMBL" id="VTEZ01000001">
    <property type="protein sequence ID" value="TYS88182.1"/>
    <property type="molecule type" value="Genomic_DNA"/>
</dbReference>
<accession>A0A5D4U2Y7</accession>
<keyword evidence="1" id="KW-1133">Transmembrane helix</keyword>